<proteinExistence type="predicted"/>
<dbReference type="EMBL" id="LR796890">
    <property type="protein sequence ID" value="CAB4173144.1"/>
    <property type="molecule type" value="Genomic_DNA"/>
</dbReference>
<accession>A0A6J5Q0U0</accession>
<evidence type="ECO:0000313" key="2">
    <source>
        <dbReference type="EMBL" id="CAB4173144.1"/>
    </source>
</evidence>
<dbReference type="EMBL" id="LR797437">
    <property type="protein sequence ID" value="CAB4215961.1"/>
    <property type="molecule type" value="Genomic_DNA"/>
</dbReference>
<feature type="region of interest" description="Disordered" evidence="1">
    <location>
        <begin position="1"/>
        <end position="40"/>
    </location>
</feature>
<evidence type="ECO:0000313" key="3">
    <source>
        <dbReference type="EMBL" id="CAB4203344.1"/>
    </source>
</evidence>
<feature type="region of interest" description="Disordered" evidence="1">
    <location>
        <begin position="91"/>
        <end position="116"/>
    </location>
</feature>
<name>A0A6J5Q0U0_9CAUD</name>
<organism evidence="2">
    <name type="scientific">uncultured Caudovirales phage</name>
    <dbReference type="NCBI Taxonomy" id="2100421"/>
    <lineage>
        <taxon>Viruses</taxon>
        <taxon>Duplodnaviria</taxon>
        <taxon>Heunggongvirae</taxon>
        <taxon>Uroviricota</taxon>
        <taxon>Caudoviricetes</taxon>
        <taxon>Peduoviridae</taxon>
        <taxon>Maltschvirus</taxon>
        <taxon>Maltschvirus maltsch</taxon>
    </lineage>
</organism>
<reference evidence="2" key="1">
    <citation type="submission" date="2020-05" db="EMBL/GenBank/DDBJ databases">
        <authorList>
            <person name="Chiriac C."/>
            <person name="Salcher M."/>
            <person name="Ghai R."/>
            <person name="Kavagutti S V."/>
        </authorList>
    </citation>
    <scope>NUCLEOTIDE SEQUENCE</scope>
</reference>
<sequence length="156" mass="16857">MTRGGYHPFQHLGPPVRRPGGFFPGRPQTPPHPLLSIGSPISATRPDFCLAERPAGLRRYTRTNGVGLGHDWYGRSDSAPACEEVAGRQGAGADHKCDGRTKGAGRSHNYPTGRSRGGVRGHKCSIFRFGLSADLFDWARGWARSALSQPATDRGH</sequence>
<evidence type="ECO:0000313" key="4">
    <source>
        <dbReference type="EMBL" id="CAB4215961.1"/>
    </source>
</evidence>
<evidence type="ECO:0000256" key="1">
    <source>
        <dbReference type="SAM" id="MobiDB-lite"/>
    </source>
</evidence>
<dbReference type="EMBL" id="LR797328">
    <property type="protein sequence ID" value="CAB4203344.1"/>
    <property type="molecule type" value="Genomic_DNA"/>
</dbReference>
<feature type="compositionally biased region" description="Low complexity" evidence="1">
    <location>
        <begin position="13"/>
        <end position="26"/>
    </location>
</feature>
<protein>
    <submittedName>
        <fullName evidence="2">Uncharacterized protein</fullName>
    </submittedName>
</protein>
<gene>
    <name evidence="3" type="ORF">UFOVP1381_40</name>
    <name evidence="4" type="ORF">UFOVP1476_13</name>
    <name evidence="2" type="ORF">UFOVP944_33</name>
</gene>